<dbReference type="GO" id="GO:0005524">
    <property type="term" value="F:ATP binding"/>
    <property type="evidence" value="ECO:0007669"/>
    <property type="project" value="InterPro"/>
</dbReference>
<feature type="domain" description="NAF" evidence="12">
    <location>
        <begin position="394"/>
        <end position="418"/>
    </location>
</feature>
<dbReference type="GO" id="GO:0005634">
    <property type="term" value="C:nucleus"/>
    <property type="evidence" value="ECO:0007669"/>
    <property type="project" value="UniProtKB-SubCell"/>
</dbReference>
<dbReference type="GO" id="GO:0015250">
    <property type="term" value="F:water channel activity"/>
    <property type="evidence" value="ECO:0007669"/>
    <property type="project" value="InterPro"/>
</dbReference>
<evidence type="ECO:0000256" key="10">
    <source>
        <dbReference type="SAM" id="MobiDB-lite"/>
    </source>
</evidence>
<protein>
    <recommendedName>
        <fullName evidence="12">NAF domain-containing protein</fullName>
    </recommendedName>
</protein>
<keyword evidence="5 11" id="KW-0812">Transmembrane</keyword>
<comment type="subcellular location">
    <subcellularLocation>
        <location evidence="2">Membrane</location>
        <topology evidence="2">Multi-pass membrane protein</topology>
    </subcellularLocation>
    <subcellularLocation>
        <location evidence="1">Nucleus</location>
    </subcellularLocation>
</comment>
<reference evidence="13" key="3">
    <citation type="submission" date="2021-05" db="UniProtKB">
        <authorList>
            <consortium name="EnsemblPlants"/>
        </authorList>
    </citation>
    <scope>IDENTIFICATION</scope>
    <source>
        <strain evidence="13">cv. B73</strain>
    </source>
</reference>
<dbReference type="Gene3D" id="1.10.510.10">
    <property type="entry name" value="Transferase(Phosphotransferase) domain 1"/>
    <property type="match status" value="1"/>
</dbReference>
<keyword evidence="9" id="KW-0539">Nucleus</keyword>
<keyword evidence="7 11" id="KW-1133">Transmembrane helix</keyword>
<evidence type="ECO:0000256" key="8">
    <source>
        <dbReference type="ARBA" id="ARBA00023136"/>
    </source>
</evidence>
<keyword evidence="8 11" id="KW-0472">Membrane</keyword>
<dbReference type="Gramene" id="Zm00001eb040030_T001">
    <property type="protein sequence ID" value="Zm00001eb040030_P001"/>
    <property type="gene ID" value="Zm00001eb040030"/>
</dbReference>
<dbReference type="AlphaFoldDB" id="A0A804LVN5"/>
<keyword evidence="6" id="KW-0677">Repeat</keyword>
<evidence type="ECO:0000256" key="7">
    <source>
        <dbReference type="ARBA" id="ARBA00022989"/>
    </source>
</evidence>
<dbReference type="Pfam" id="PF06246">
    <property type="entry name" value="Isy1"/>
    <property type="match status" value="1"/>
</dbReference>
<dbReference type="Gene3D" id="1.10.287.660">
    <property type="entry name" value="Helix hairpin bin"/>
    <property type="match status" value="1"/>
</dbReference>
<reference evidence="14" key="1">
    <citation type="submission" date="2015-12" db="EMBL/GenBank/DDBJ databases">
        <title>Update maize B73 reference genome by single molecule sequencing technologies.</title>
        <authorList>
            <consortium name="Maize Genome Sequencing Project"/>
            <person name="Ware D."/>
        </authorList>
    </citation>
    <scope>NUCLEOTIDE SEQUENCE [LARGE SCALE GENOMIC DNA]</scope>
    <source>
        <strain evidence="14">cv. B73</strain>
    </source>
</reference>
<evidence type="ECO:0000256" key="11">
    <source>
        <dbReference type="SAM" id="Phobius"/>
    </source>
</evidence>
<dbReference type="InParanoid" id="A0A804LVN5"/>
<feature type="transmembrane region" description="Helical" evidence="11">
    <location>
        <begin position="281"/>
        <end position="300"/>
    </location>
</feature>
<dbReference type="InterPro" id="IPR004041">
    <property type="entry name" value="NAF_dom"/>
</dbReference>
<dbReference type="EnsemblPlants" id="Zm00001eb040030_T001">
    <property type="protein sequence ID" value="Zm00001eb040030_P001"/>
    <property type="gene ID" value="Zm00001eb040030"/>
</dbReference>
<evidence type="ECO:0000256" key="2">
    <source>
        <dbReference type="ARBA" id="ARBA00004141"/>
    </source>
</evidence>
<evidence type="ECO:0000256" key="4">
    <source>
        <dbReference type="ARBA" id="ARBA00022448"/>
    </source>
</evidence>
<dbReference type="InterPro" id="IPR037200">
    <property type="entry name" value="Isy1_sf"/>
</dbReference>
<evidence type="ECO:0000256" key="3">
    <source>
        <dbReference type="ARBA" id="ARBA00007002"/>
    </source>
</evidence>
<feature type="region of interest" description="Disordered" evidence="10">
    <location>
        <begin position="1"/>
        <end position="20"/>
    </location>
</feature>
<evidence type="ECO:0000256" key="9">
    <source>
        <dbReference type="ARBA" id="ARBA00023242"/>
    </source>
</evidence>
<proteinExistence type="inferred from homology"/>
<dbReference type="InterPro" id="IPR000719">
    <property type="entry name" value="Prot_kinase_dom"/>
</dbReference>
<dbReference type="GO" id="GO:0007165">
    <property type="term" value="P:signal transduction"/>
    <property type="evidence" value="ECO:0007669"/>
    <property type="project" value="InterPro"/>
</dbReference>
<dbReference type="Pfam" id="PF00069">
    <property type="entry name" value="Pkinase"/>
    <property type="match status" value="1"/>
</dbReference>
<dbReference type="InterPro" id="IPR018451">
    <property type="entry name" value="NAF/FISL_domain"/>
</dbReference>
<dbReference type="Pfam" id="PF03822">
    <property type="entry name" value="NAF"/>
    <property type="match status" value="1"/>
</dbReference>
<name>A0A804LVN5_MAIZE</name>
<dbReference type="GO" id="GO:0016020">
    <property type="term" value="C:membrane"/>
    <property type="evidence" value="ECO:0007669"/>
    <property type="project" value="UniProtKB-SubCell"/>
</dbReference>
<evidence type="ECO:0000259" key="12">
    <source>
        <dbReference type="PROSITE" id="PS50816"/>
    </source>
</evidence>
<feature type="transmembrane region" description="Helical" evidence="11">
    <location>
        <begin position="228"/>
        <end position="247"/>
    </location>
</feature>
<keyword evidence="4" id="KW-0813">Transport</keyword>
<reference evidence="13" key="2">
    <citation type="submission" date="2019-07" db="EMBL/GenBank/DDBJ databases">
        <authorList>
            <person name="Seetharam A."/>
            <person name="Woodhouse M."/>
            <person name="Cannon E."/>
        </authorList>
    </citation>
    <scope>NUCLEOTIDE SEQUENCE [LARGE SCALE GENOMIC DNA]</scope>
    <source>
        <strain evidence="13">cv. B73</strain>
    </source>
</reference>
<keyword evidence="14" id="KW-1185">Reference proteome</keyword>
<sequence>MRFSSPRPSSRCSSSPSTSFSECRDLTDAERWRSEILREIGAKVAEIQNEGLDEHRLRDLNDEINKLLHERGHWERRIVELELLLSKPQSSLLFPIEPQTRQEAQEGASHYALLVTTSLLSVLLFTFDLLCGVLGGASFNPTDFVVSYAAGLDSPSLFSIALRFSAQAVGVVGDALAISELMQAQYKHTLAGPSLKVDPHTGALAEGMLTFVITLTMLWVIIKGPSNIILKALLLSTSIVSVILAGAEYKGPSMNPANVIVESKDERISVALAFAGHQEDIWSCGVVLFVLVVGYIPFLGPNLMEMYQRIQHGDFRCPNLISHKLKKLLYKILDANRRRRTSIQEIKESTWFRKGHREVLAVKEKVLSEGAITNASPVLAARRKEIPHEDMKPLATTNLNAFEIISLSVGLDLSGLFSQGDIVLAAVLHTYVLHTAARLLSCSQKDRDAVVVVLPTHHETYSNMFIKECRKKTRFTLDKPMLAIISMLEDITKSLKLRIRKKDNNMVRIQGKKQGSNGVLQFDTQIFEITPSCHLVHMKQTSGDLLEYQKLLEEGIRPGLKDVV</sequence>
<dbReference type="PROSITE" id="PS50816">
    <property type="entry name" value="NAF"/>
    <property type="match status" value="1"/>
</dbReference>
<dbReference type="InterPro" id="IPR044222">
    <property type="entry name" value="SIP1-1/2-like"/>
</dbReference>
<dbReference type="InterPro" id="IPR023271">
    <property type="entry name" value="Aquaporin-like"/>
</dbReference>
<dbReference type="CDD" id="cd12195">
    <property type="entry name" value="CIPK_C"/>
    <property type="match status" value="1"/>
</dbReference>
<dbReference type="Proteomes" id="UP000007305">
    <property type="component" value="Chromosome 1"/>
</dbReference>
<feature type="transmembrane region" description="Helical" evidence="11">
    <location>
        <begin position="203"/>
        <end position="222"/>
    </location>
</feature>
<dbReference type="GO" id="GO:0004672">
    <property type="term" value="F:protein kinase activity"/>
    <property type="evidence" value="ECO:0007669"/>
    <property type="project" value="InterPro"/>
</dbReference>
<dbReference type="GO" id="GO:0000350">
    <property type="term" value="P:generation of catalytic spliceosome for second transesterification step"/>
    <property type="evidence" value="ECO:0007669"/>
    <property type="project" value="InterPro"/>
</dbReference>
<organism evidence="13 14">
    <name type="scientific">Zea mays</name>
    <name type="common">Maize</name>
    <dbReference type="NCBI Taxonomy" id="4577"/>
    <lineage>
        <taxon>Eukaryota</taxon>
        <taxon>Viridiplantae</taxon>
        <taxon>Streptophyta</taxon>
        <taxon>Embryophyta</taxon>
        <taxon>Tracheophyta</taxon>
        <taxon>Spermatophyta</taxon>
        <taxon>Magnoliopsida</taxon>
        <taxon>Liliopsida</taxon>
        <taxon>Poales</taxon>
        <taxon>Poaceae</taxon>
        <taxon>PACMAD clade</taxon>
        <taxon>Panicoideae</taxon>
        <taxon>Andropogonodae</taxon>
        <taxon>Andropogoneae</taxon>
        <taxon>Tripsacinae</taxon>
        <taxon>Zea</taxon>
    </lineage>
</organism>
<dbReference type="FunFam" id="1.10.287.660:FF:000001">
    <property type="entry name" value="pre-mRNA-splicing factor ISY1 homolog"/>
    <property type="match status" value="1"/>
</dbReference>
<evidence type="ECO:0000313" key="14">
    <source>
        <dbReference type="Proteomes" id="UP000007305"/>
    </source>
</evidence>
<dbReference type="InterPro" id="IPR009360">
    <property type="entry name" value="Isy1"/>
</dbReference>
<dbReference type="SUPFAM" id="SSF56112">
    <property type="entry name" value="Protein kinase-like (PK-like)"/>
    <property type="match status" value="1"/>
</dbReference>
<dbReference type="InterPro" id="IPR029012">
    <property type="entry name" value="Helix_hairpin_bin_sf"/>
</dbReference>
<evidence type="ECO:0000256" key="1">
    <source>
        <dbReference type="ARBA" id="ARBA00004123"/>
    </source>
</evidence>
<evidence type="ECO:0000256" key="5">
    <source>
        <dbReference type="ARBA" id="ARBA00022692"/>
    </source>
</evidence>
<accession>A0A804LVN5</accession>
<comment type="similarity">
    <text evidence="3">Belongs to the ISY1 family.</text>
</comment>
<dbReference type="Gene3D" id="3.30.310.80">
    <property type="entry name" value="Kinase associated domain 1, KA1"/>
    <property type="match status" value="1"/>
</dbReference>
<evidence type="ECO:0000256" key="6">
    <source>
        <dbReference type="ARBA" id="ARBA00022737"/>
    </source>
</evidence>
<dbReference type="SUPFAM" id="SSF81338">
    <property type="entry name" value="Aquaporin-like"/>
    <property type="match status" value="1"/>
</dbReference>
<dbReference type="InterPro" id="IPR011009">
    <property type="entry name" value="Kinase-like_dom_sf"/>
</dbReference>
<dbReference type="PANTHER" id="PTHR46739">
    <property type="entry name" value="AQUAPORIN SIP1-1"/>
    <property type="match status" value="1"/>
</dbReference>
<dbReference type="PANTHER" id="PTHR46739:SF8">
    <property type="entry name" value="AQUAPORIN SIP1-1"/>
    <property type="match status" value="1"/>
</dbReference>
<feature type="transmembrane region" description="Helical" evidence="11">
    <location>
        <begin position="111"/>
        <end position="137"/>
    </location>
</feature>
<evidence type="ECO:0000313" key="13">
    <source>
        <dbReference type="EnsemblPlants" id="Zm00001eb040030_P001"/>
    </source>
</evidence>
<dbReference type="SUPFAM" id="SSF140102">
    <property type="entry name" value="ISY1 domain-like"/>
    <property type="match status" value="1"/>
</dbReference>